<dbReference type="AlphaFoldDB" id="A0A346PS22"/>
<dbReference type="Gene3D" id="1.10.1020.10">
    <property type="entry name" value="Adenine-specific Methyltransferase, Domain 2"/>
    <property type="match status" value="1"/>
</dbReference>
<reference evidence="8" key="1">
    <citation type="submission" date="2018-02" db="EMBL/GenBank/DDBJ databases">
        <title>Phenotypic and genomic properties of facultatively anaerobic sulfur-reducing natronoarchaea from hypersaline soda lakes.</title>
        <authorList>
            <person name="Sorokin D.Y."/>
            <person name="Kublanov I.V."/>
            <person name="Roman P."/>
            <person name="Sinninghe Damste J.S."/>
            <person name="Golyshin P.N."/>
            <person name="Rojo D."/>
            <person name="Ciordia S."/>
            <person name="Mena M.D.C."/>
            <person name="Ferrer M."/>
            <person name="Messina E."/>
            <person name="Smedile F."/>
            <person name="La Spada G."/>
            <person name="La Cono V."/>
            <person name="Yakimov M.M."/>
        </authorList>
    </citation>
    <scope>NUCLEOTIDE SEQUENCE [LARGE SCALE GENOMIC DNA]</scope>
    <source>
        <strain evidence="8">AArc-Mg</strain>
    </source>
</reference>
<dbReference type="EMBL" id="CP027033">
    <property type="protein sequence ID" value="AXR82317.1"/>
    <property type="molecule type" value="Genomic_DNA"/>
</dbReference>
<proteinExistence type="inferred from homology"/>
<organism evidence="7 8">
    <name type="scientific">Natrarchaeobaculum sulfurireducens</name>
    <dbReference type="NCBI Taxonomy" id="2044521"/>
    <lineage>
        <taxon>Archaea</taxon>
        <taxon>Methanobacteriati</taxon>
        <taxon>Methanobacteriota</taxon>
        <taxon>Stenosarchaea group</taxon>
        <taxon>Halobacteria</taxon>
        <taxon>Halobacteriales</taxon>
        <taxon>Natrialbaceae</taxon>
        <taxon>Natrarchaeobaculum</taxon>
    </lineage>
</organism>
<evidence type="ECO:0000256" key="6">
    <source>
        <dbReference type="ARBA" id="ARBA00047942"/>
    </source>
</evidence>
<dbReference type="Proteomes" id="UP000258613">
    <property type="component" value="Chromosome"/>
</dbReference>
<dbReference type="InterPro" id="IPR029063">
    <property type="entry name" value="SAM-dependent_MTases_sf"/>
</dbReference>
<evidence type="ECO:0000256" key="1">
    <source>
        <dbReference type="ARBA" id="ARBA00006594"/>
    </source>
</evidence>
<evidence type="ECO:0000256" key="3">
    <source>
        <dbReference type="ARBA" id="ARBA00022603"/>
    </source>
</evidence>
<gene>
    <name evidence="7" type="ORF">AArcMg_2321</name>
</gene>
<name>A0A346PS22_9EURY</name>
<dbReference type="GeneID" id="37642808"/>
<dbReference type="InterPro" id="IPR012327">
    <property type="entry name" value="MeTrfase_D12"/>
</dbReference>
<keyword evidence="4 7" id="KW-0808">Transferase</keyword>
<evidence type="ECO:0000256" key="4">
    <source>
        <dbReference type="ARBA" id="ARBA00022679"/>
    </source>
</evidence>
<dbReference type="RefSeq" id="WP_228443411.1">
    <property type="nucleotide sequence ID" value="NZ_CP027033.1"/>
</dbReference>
<dbReference type="PRINTS" id="PR00505">
    <property type="entry name" value="D12N6MTFRASE"/>
</dbReference>
<dbReference type="PANTHER" id="PTHR30481">
    <property type="entry name" value="DNA ADENINE METHYLASE"/>
    <property type="match status" value="1"/>
</dbReference>
<evidence type="ECO:0000313" key="7">
    <source>
        <dbReference type="EMBL" id="AXR82317.1"/>
    </source>
</evidence>
<dbReference type="InterPro" id="IPR023095">
    <property type="entry name" value="Ade_MeTrfase_dom_2"/>
</dbReference>
<keyword evidence="8" id="KW-1185">Reference proteome</keyword>
<comment type="similarity">
    <text evidence="1">Belongs to the N(4)/N(6)-methyltransferase family.</text>
</comment>
<evidence type="ECO:0000256" key="5">
    <source>
        <dbReference type="ARBA" id="ARBA00022691"/>
    </source>
</evidence>
<dbReference type="GO" id="GO:0043565">
    <property type="term" value="F:sequence-specific DNA binding"/>
    <property type="evidence" value="ECO:0007669"/>
    <property type="project" value="TreeGrafter"/>
</dbReference>
<dbReference type="GO" id="GO:0009307">
    <property type="term" value="P:DNA restriction-modification system"/>
    <property type="evidence" value="ECO:0007669"/>
    <property type="project" value="InterPro"/>
</dbReference>
<dbReference type="Pfam" id="PF02086">
    <property type="entry name" value="MethyltransfD12"/>
    <property type="match status" value="1"/>
</dbReference>
<accession>A0A346PS22</accession>
<keyword evidence="3 7" id="KW-0489">Methyltransferase</keyword>
<dbReference type="GO" id="GO:0009007">
    <property type="term" value="F:site-specific DNA-methyltransferase (adenine-specific) activity"/>
    <property type="evidence" value="ECO:0007669"/>
    <property type="project" value="UniProtKB-EC"/>
</dbReference>
<dbReference type="KEGG" id="nag:AArcMg_2321"/>
<evidence type="ECO:0000256" key="2">
    <source>
        <dbReference type="ARBA" id="ARBA00011900"/>
    </source>
</evidence>
<dbReference type="SUPFAM" id="SSF53335">
    <property type="entry name" value="S-adenosyl-L-methionine-dependent methyltransferases"/>
    <property type="match status" value="1"/>
</dbReference>
<dbReference type="GO" id="GO:0032259">
    <property type="term" value="P:methylation"/>
    <property type="evidence" value="ECO:0007669"/>
    <property type="project" value="UniProtKB-KW"/>
</dbReference>
<keyword evidence="5" id="KW-0949">S-adenosyl-L-methionine</keyword>
<dbReference type="GO" id="GO:0006298">
    <property type="term" value="P:mismatch repair"/>
    <property type="evidence" value="ECO:0007669"/>
    <property type="project" value="TreeGrafter"/>
</dbReference>
<dbReference type="REBASE" id="268784">
    <property type="entry name" value="M.NspMgORF2321P"/>
</dbReference>
<dbReference type="GO" id="GO:1904047">
    <property type="term" value="F:S-adenosyl-L-methionine binding"/>
    <property type="evidence" value="ECO:0007669"/>
    <property type="project" value="TreeGrafter"/>
</dbReference>
<dbReference type="EC" id="2.1.1.72" evidence="2"/>
<comment type="catalytic activity">
    <reaction evidence="6">
        <text>a 2'-deoxyadenosine in DNA + S-adenosyl-L-methionine = an N(6)-methyl-2'-deoxyadenosine in DNA + S-adenosyl-L-homocysteine + H(+)</text>
        <dbReference type="Rhea" id="RHEA:15197"/>
        <dbReference type="Rhea" id="RHEA-COMP:12418"/>
        <dbReference type="Rhea" id="RHEA-COMP:12419"/>
        <dbReference type="ChEBI" id="CHEBI:15378"/>
        <dbReference type="ChEBI" id="CHEBI:57856"/>
        <dbReference type="ChEBI" id="CHEBI:59789"/>
        <dbReference type="ChEBI" id="CHEBI:90615"/>
        <dbReference type="ChEBI" id="CHEBI:90616"/>
        <dbReference type="EC" id="2.1.1.72"/>
    </reaction>
</comment>
<dbReference type="Gene3D" id="3.40.50.150">
    <property type="entry name" value="Vaccinia Virus protein VP39"/>
    <property type="match status" value="1"/>
</dbReference>
<evidence type="ECO:0000313" key="8">
    <source>
        <dbReference type="Proteomes" id="UP000258613"/>
    </source>
</evidence>
<sequence>MSYEQTCGDCGKTISAAANYCPFCGEPTDREVRTDGGPVADTLDRAGAFPYPGSKGQLAGWVINHLPDHHCYVEPFGGSAAVLLQKPASTVEVVNDRDSDIVHFYQVLRDRETELLDWLKATPFSRDLHRKYAHQYFAGYRPDDDVERAGRWFYLRNTQFAQKYTCFSGFRLSQARNHARTYQKRVDKLRLVADRLRDVQVANRDYADLVDRTDAADTCYYFDPPYVDVGDDLYSHEDAFDHAQFTDILESTEGDWIVSYTDLPESLEGDYYVVERSARGTMRAGQGGWSQRNTERLVMNFDPDCTPGFVDDDTRQETLLAVANGGDDR</sequence>
<protein>
    <recommendedName>
        <fullName evidence="2">site-specific DNA-methyltransferase (adenine-specific)</fullName>
        <ecNumber evidence="2">2.1.1.72</ecNumber>
    </recommendedName>
</protein>